<proteinExistence type="inferred from homology"/>
<sequence length="284" mass="31775">MQGNEAHIIRQINHVEFENEHEDGDWPIVSKPLELEGVGNVRDMGGIPTQDGQRIRPGMLLRSADLHKATDADLATLDRLGVRNIIDLRTRQERHMEEDRLLPDWRYFPIPVFDEGGELGKQLRGLIAEPGMFIESLYPQMIDAPMAVSCWKDCFGHLLDDGGGTLWHCTQGKDRTGALAALVLASLGVDETLIIDDYLETNRFMPHTSSKLAQKLESILGARVDGDINQFLTAAPAYIHAFIGATTRYGGLVGFLRTKVGLSETDFERLRERYTCDASDMPRD</sequence>
<dbReference type="OrthoDB" id="1188001at2"/>
<comment type="caution">
    <text evidence="2">The sequence shown here is derived from an EMBL/GenBank/DDBJ whole genome shotgun (WGS) entry which is preliminary data.</text>
</comment>
<protein>
    <submittedName>
        <fullName evidence="2">Serine/tyrosine protein phosphatase</fullName>
    </submittedName>
</protein>
<dbReference type="GO" id="GO:0004721">
    <property type="term" value="F:phosphoprotein phosphatase activity"/>
    <property type="evidence" value="ECO:0007669"/>
    <property type="project" value="InterPro"/>
</dbReference>
<dbReference type="InterPro" id="IPR029021">
    <property type="entry name" value="Prot-tyrosine_phosphatase-like"/>
</dbReference>
<accession>A0A087AC67</accession>
<keyword evidence="3" id="KW-1185">Reference proteome</keyword>
<organism evidence="2 3">
    <name type="scientific">Bifidobacterium choerinum</name>
    <dbReference type="NCBI Taxonomy" id="35760"/>
    <lineage>
        <taxon>Bacteria</taxon>
        <taxon>Bacillati</taxon>
        <taxon>Actinomycetota</taxon>
        <taxon>Actinomycetes</taxon>
        <taxon>Bifidobacteriales</taxon>
        <taxon>Bifidobacteriaceae</taxon>
        <taxon>Bifidobacterium</taxon>
    </lineage>
</organism>
<evidence type="ECO:0000256" key="1">
    <source>
        <dbReference type="ARBA" id="ARBA00009580"/>
    </source>
</evidence>
<dbReference type="PANTHER" id="PTHR31126">
    <property type="entry name" value="TYROSINE-PROTEIN PHOSPHATASE"/>
    <property type="match status" value="1"/>
</dbReference>
<dbReference type="STRING" id="35760.BCHO_1479"/>
<evidence type="ECO:0000313" key="2">
    <source>
        <dbReference type="EMBL" id="KFI56367.1"/>
    </source>
</evidence>
<dbReference type="Proteomes" id="UP000028995">
    <property type="component" value="Unassembled WGS sequence"/>
</dbReference>
<dbReference type="RefSeq" id="WP_051354845.1">
    <property type="nucleotide sequence ID" value="NZ_JGYU01000010.1"/>
</dbReference>
<reference evidence="2 3" key="1">
    <citation type="submission" date="2014-03" db="EMBL/GenBank/DDBJ databases">
        <title>Genomics of Bifidobacteria.</title>
        <authorList>
            <person name="Ventura M."/>
            <person name="Milani C."/>
            <person name="Lugli G.A."/>
        </authorList>
    </citation>
    <scope>NUCLEOTIDE SEQUENCE [LARGE SCALE GENOMIC DNA]</scope>
    <source>
        <strain evidence="2 3">LMG 10510</strain>
    </source>
</reference>
<evidence type="ECO:0000313" key="3">
    <source>
        <dbReference type="Proteomes" id="UP000028995"/>
    </source>
</evidence>
<dbReference type="PANTHER" id="PTHR31126:SF1">
    <property type="entry name" value="TYROSINE SPECIFIC PROTEIN PHOSPHATASES DOMAIN-CONTAINING PROTEIN"/>
    <property type="match status" value="1"/>
</dbReference>
<comment type="similarity">
    <text evidence="1">Belongs to the protein-tyrosine phosphatase family.</text>
</comment>
<dbReference type="Gene3D" id="3.90.190.10">
    <property type="entry name" value="Protein tyrosine phosphatase superfamily"/>
    <property type="match status" value="1"/>
</dbReference>
<name>A0A087AC67_9BIFI</name>
<dbReference type="Pfam" id="PF13350">
    <property type="entry name" value="Y_phosphatase3"/>
    <property type="match status" value="1"/>
</dbReference>
<gene>
    <name evidence="2" type="ORF">BCHO_1479</name>
</gene>
<dbReference type="EMBL" id="JGYU01000010">
    <property type="protein sequence ID" value="KFI56367.1"/>
    <property type="molecule type" value="Genomic_DNA"/>
</dbReference>
<dbReference type="InterPro" id="IPR026893">
    <property type="entry name" value="Tyr/Ser_Pase_IphP-type"/>
</dbReference>
<dbReference type="SUPFAM" id="SSF52799">
    <property type="entry name" value="(Phosphotyrosine protein) phosphatases II"/>
    <property type="match status" value="1"/>
</dbReference>
<dbReference type="eggNOG" id="COG2365">
    <property type="taxonomic scope" value="Bacteria"/>
</dbReference>
<dbReference type="AlphaFoldDB" id="A0A087AC67"/>